<comment type="subcellular location">
    <subcellularLocation>
        <location evidence="1">Cytoplasm</location>
    </subcellularLocation>
</comment>
<comment type="caution">
    <text evidence="6">The sequence shown here is derived from an EMBL/GenBank/DDBJ whole genome shotgun (WGS) entry which is preliminary data.</text>
</comment>
<evidence type="ECO:0000256" key="2">
    <source>
        <dbReference type="ARBA" id="ARBA00022468"/>
    </source>
</evidence>
<evidence type="ECO:0000256" key="1">
    <source>
        <dbReference type="ARBA" id="ARBA00004496"/>
    </source>
</evidence>
<dbReference type="FunFam" id="1.10.472.80:FF:000077">
    <property type="entry name" value="TBC1 domain family member"/>
    <property type="match status" value="1"/>
</dbReference>
<keyword evidence="7" id="KW-1185">Reference proteome</keyword>
<dbReference type="EMBL" id="WJBH02000002">
    <property type="protein sequence ID" value="KAI9563570.1"/>
    <property type="molecule type" value="Genomic_DNA"/>
</dbReference>
<evidence type="ECO:0000256" key="3">
    <source>
        <dbReference type="ARBA" id="ARBA00022490"/>
    </source>
</evidence>
<dbReference type="PANTHER" id="PTHR22957:SF645">
    <property type="entry name" value="LD27216P"/>
    <property type="match status" value="1"/>
</dbReference>
<proteinExistence type="predicted"/>
<keyword evidence="4" id="KW-0597">Phosphoprotein</keyword>
<name>A0AAD5LK82_9CRUS</name>
<dbReference type="AlphaFoldDB" id="A0AAD5LK82"/>
<dbReference type="Proteomes" id="UP000820818">
    <property type="component" value="Linkage Group LG2"/>
</dbReference>
<dbReference type="GO" id="GO:0005737">
    <property type="term" value="C:cytoplasm"/>
    <property type="evidence" value="ECO:0007669"/>
    <property type="project" value="UniProtKB-SubCell"/>
</dbReference>
<dbReference type="SUPFAM" id="SSF47923">
    <property type="entry name" value="Ypt/Rab-GAP domain of gyp1p"/>
    <property type="match status" value="2"/>
</dbReference>
<dbReference type="Gene3D" id="1.10.8.270">
    <property type="entry name" value="putative rabgap domain of human tbc1 domain family member 14 like domains"/>
    <property type="match status" value="1"/>
</dbReference>
<dbReference type="SMART" id="SM00164">
    <property type="entry name" value="TBC"/>
    <property type="match status" value="1"/>
</dbReference>
<dbReference type="InterPro" id="IPR035969">
    <property type="entry name" value="Rab-GAP_TBC_sf"/>
</dbReference>
<keyword evidence="2" id="KW-0343">GTPase activation</keyword>
<feature type="domain" description="Rab-GAP TBC" evidence="5">
    <location>
        <begin position="381"/>
        <end position="591"/>
    </location>
</feature>
<gene>
    <name evidence="6" type="ORF">GHT06_011034</name>
</gene>
<evidence type="ECO:0000313" key="7">
    <source>
        <dbReference type="Proteomes" id="UP000820818"/>
    </source>
</evidence>
<protein>
    <recommendedName>
        <fullName evidence="5">Rab-GAP TBC domain-containing protein</fullName>
    </recommendedName>
</protein>
<dbReference type="FunFam" id="1.10.8.270:FF:000005">
    <property type="entry name" value="TBC1 domain family member 15"/>
    <property type="match status" value="1"/>
</dbReference>
<evidence type="ECO:0000256" key="4">
    <source>
        <dbReference type="ARBA" id="ARBA00022553"/>
    </source>
</evidence>
<dbReference type="InterPro" id="IPR000195">
    <property type="entry name" value="Rab-GAP-TBC_dom"/>
</dbReference>
<sequence length="705" mass="80144">MRRGNTLLMTASVAPSSNAKNRAKIYINKVNKWPVMHNYYYGHQRTMALHTKQNTCSARSISISRKNVEKTGIYMLWLSEENIGGPPFSGSAETDWTVINPNQGSVGYHSNGTGRPIRFEVEDLKCICLSPISDSNGQPRRHNSGAKADPARTCNVTFVQTDGTTYSNLIFPGGSTSGLLDALTQHLVLKRSCHDDSMILCEPKSPKARRDPYERSLAELRLFPDRNPAAMYSASYARLGQLGQIGVGAWRFVNDLKRDPYTATMTAFSKISDYLLHEEEKANEDIAELLQKSLSLDDPTTAVQRVPIATCDADENTVLVGSSDSSVEGYEVIQPPVADLIPRPKVVRGQPLTEAEWQTYFDDEGIIQNSDEIRRKIFSGGIEPSIRSEVWKFLLGYYPWHTSQVERKELRDTKVEEYFRMKLQWRSMSADQESRFAAFKQRKDLIEKDVNRTDRTIPYYAGENNANVSTLRDVLMTYMMYDFDLGYVQGMSDLLAPLLYVLDDEVDAFWCFVAYMERVSLNFQLDQAGIKRQLSQLRLLLQAVDPHLASYLDTRDSGNLFFCFRWLLVLFKREFNYPQILRLWEVFWTDGPFHGDSYSSSNFHLLFALSILDSQRNTILENRFGFTEILKHVNDLALYIDLEEALAKAEGIFIQIKDSPSVGIEVRSVLGLRGTSDSSEDSPSSNSTDYLSEERYETALGLHYL</sequence>
<evidence type="ECO:0000313" key="6">
    <source>
        <dbReference type="EMBL" id="KAI9563570.1"/>
    </source>
</evidence>
<dbReference type="Pfam" id="PF00566">
    <property type="entry name" value="RabGAP-TBC"/>
    <property type="match status" value="1"/>
</dbReference>
<organism evidence="6 7">
    <name type="scientific">Daphnia sinensis</name>
    <dbReference type="NCBI Taxonomy" id="1820382"/>
    <lineage>
        <taxon>Eukaryota</taxon>
        <taxon>Metazoa</taxon>
        <taxon>Ecdysozoa</taxon>
        <taxon>Arthropoda</taxon>
        <taxon>Crustacea</taxon>
        <taxon>Branchiopoda</taxon>
        <taxon>Diplostraca</taxon>
        <taxon>Cladocera</taxon>
        <taxon>Anomopoda</taxon>
        <taxon>Daphniidae</taxon>
        <taxon>Daphnia</taxon>
        <taxon>Daphnia similis group</taxon>
    </lineage>
</organism>
<evidence type="ECO:0000259" key="5">
    <source>
        <dbReference type="PROSITE" id="PS50086"/>
    </source>
</evidence>
<dbReference type="GO" id="GO:0005096">
    <property type="term" value="F:GTPase activator activity"/>
    <property type="evidence" value="ECO:0007669"/>
    <property type="project" value="UniProtKB-KW"/>
</dbReference>
<accession>A0AAD5LK82</accession>
<keyword evidence="3" id="KW-0963">Cytoplasm</keyword>
<dbReference type="Gene3D" id="1.10.472.80">
    <property type="entry name" value="Ypt/Rab-GAP domain of gyp1p, domain 3"/>
    <property type="match status" value="1"/>
</dbReference>
<dbReference type="PANTHER" id="PTHR22957">
    <property type="entry name" value="TBC1 DOMAIN FAMILY MEMBER GTPASE-ACTIVATING PROTEIN"/>
    <property type="match status" value="1"/>
</dbReference>
<reference evidence="6 7" key="1">
    <citation type="submission" date="2022-05" db="EMBL/GenBank/DDBJ databases">
        <title>A multi-omics perspective on studying reproductive biology in Daphnia sinensis.</title>
        <authorList>
            <person name="Jia J."/>
        </authorList>
    </citation>
    <scope>NUCLEOTIDE SEQUENCE [LARGE SCALE GENOMIC DNA]</scope>
    <source>
        <strain evidence="6 7">WSL</strain>
    </source>
</reference>
<dbReference type="PROSITE" id="PS50086">
    <property type="entry name" value="TBC_RABGAP"/>
    <property type="match status" value="1"/>
</dbReference>